<protein>
    <submittedName>
        <fullName evidence="1">Uncharacterized protein</fullName>
    </submittedName>
</protein>
<proteinExistence type="predicted"/>
<sequence>MRKEQFPLTNSQRQGGKRYLLPETIPSDTMCFINMVYLLLNIGVGLELVC</sequence>
<keyword evidence="2" id="KW-1185">Reference proteome</keyword>
<organism evidence="1 2">
    <name type="scientific">Gossypium tomentosum</name>
    <name type="common">Hawaiian cotton</name>
    <name type="synonym">Gossypium sandvicense</name>
    <dbReference type="NCBI Taxonomy" id="34277"/>
    <lineage>
        <taxon>Eukaryota</taxon>
        <taxon>Viridiplantae</taxon>
        <taxon>Streptophyta</taxon>
        <taxon>Embryophyta</taxon>
        <taxon>Tracheophyta</taxon>
        <taxon>Spermatophyta</taxon>
        <taxon>Magnoliopsida</taxon>
        <taxon>eudicotyledons</taxon>
        <taxon>Gunneridae</taxon>
        <taxon>Pentapetalae</taxon>
        <taxon>rosids</taxon>
        <taxon>malvids</taxon>
        <taxon>Malvales</taxon>
        <taxon>Malvaceae</taxon>
        <taxon>Malvoideae</taxon>
        <taxon>Gossypium</taxon>
    </lineage>
</organism>
<gene>
    <name evidence="1" type="ORF">ES332_A07G120600v1</name>
</gene>
<reference evidence="1 2" key="1">
    <citation type="submission" date="2019-07" db="EMBL/GenBank/DDBJ databases">
        <title>WGS assembly of Gossypium tomentosum.</title>
        <authorList>
            <person name="Chen Z.J."/>
            <person name="Sreedasyam A."/>
            <person name="Ando A."/>
            <person name="Song Q."/>
            <person name="De L."/>
            <person name="Hulse-Kemp A."/>
            <person name="Ding M."/>
            <person name="Ye W."/>
            <person name="Kirkbride R."/>
            <person name="Jenkins J."/>
            <person name="Plott C."/>
            <person name="Lovell J."/>
            <person name="Lin Y.-M."/>
            <person name="Vaughn R."/>
            <person name="Liu B."/>
            <person name="Li W."/>
            <person name="Simpson S."/>
            <person name="Scheffler B."/>
            <person name="Saski C."/>
            <person name="Grover C."/>
            <person name="Hu G."/>
            <person name="Conover J."/>
            <person name="Carlson J."/>
            <person name="Shu S."/>
            <person name="Boston L."/>
            <person name="Williams M."/>
            <person name="Peterson D."/>
            <person name="Mcgee K."/>
            <person name="Jones D."/>
            <person name="Wendel J."/>
            <person name="Stelly D."/>
            <person name="Grimwood J."/>
            <person name="Schmutz J."/>
        </authorList>
    </citation>
    <scope>NUCLEOTIDE SEQUENCE [LARGE SCALE GENOMIC DNA]</scope>
    <source>
        <strain evidence="1">7179.01</strain>
    </source>
</reference>
<accession>A0A5D2PS34</accession>
<dbReference type="Proteomes" id="UP000322667">
    <property type="component" value="Chromosome A07"/>
</dbReference>
<name>A0A5D2PS34_GOSTO</name>
<evidence type="ECO:0000313" key="2">
    <source>
        <dbReference type="Proteomes" id="UP000322667"/>
    </source>
</evidence>
<evidence type="ECO:0000313" key="1">
    <source>
        <dbReference type="EMBL" id="TYI18832.1"/>
    </source>
</evidence>
<dbReference type="AlphaFoldDB" id="A0A5D2PS34"/>
<dbReference type="EMBL" id="CM017616">
    <property type="protein sequence ID" value="TYI18832.1"/>
    <property type="molecule type" value="Genomic_DNA"/>
</dbReference>